<protein>
    <submittedName>
        <fullName evidence="2">Uncharacterized protein</fullName>
    </submittedName>
</protein>
<reference evidence="2" key="1">
    <citation type="submission" date="2014-11" db="EMBL/GenBank/DDBJ databases">
        <authorList>
            <person name="Otto D Thomas"/>
            <person name="Naeem Raeece"/>
        </authorList>
    </citation>
    <scope>NUCLEOTIDE SEQUENCE</scope>
</reference>
<feature type="region of interest" description="Disordered" evidence="1">
    <location>
        <begin position="24"/>
        <end position="47"/>
    </location>
</feature>
<accession>A0A0G4I9W1</accession>
<name>A0A0G4I9W1_9ALVE</name>
<dbReference type="VEuPathDB" id="CryptoDB:Cvel_12392"/>
<evidence type="ECO:0000256" key="1">
    <source>
        <dbReference type="SAM" id="MobiDB-lite"/>
    </source>
</evidence>
<feature type="region of interest" description="Disordered" evidence="1">
    <location>
        <begin position="90"/>
        <end position="150"/>
    </location>
</feature>
<dbReference type="AlphaFoldDB" id="A0A0G4I9W1"/>
<feature type="compositionally biased region" description="Gly residues" evidence="1">
    <location>
        <begin position="132"/>
        <end position="144"/>
    </location>
</feature>
<feature type="compositionally biased region" description="Basic and acidic residues" evidence="1">
    <location>
        <begin position="24"/>
        <end position="39"/>
    </location>
</feature>
<sequence length="150" mass="15731">MLLGLGLIGSLGGGSNLQQGEEIVWKPKEGERKRGREGTLMRNNNPSVSSAVLTLNFTYAIAPFVPDGQSERDQSLRAAGGSSSTWSFVSLHTLRGQNEAPGSLQESRDPSSKRPQWASAPVKSGTEAAEPGEGGLVALQGGGGEQDRKV</sequence>
<proteinExistence type="predicted"/>
<organism evidence="2">
    <name type="scientific">Chromera velia CCMP2878</name>
    <dbReference type="NCBI Taxonomy" id="1169474"/>
    <lineage>
        <taxon>Eukaryota</taxon>
        <taxon>Sar</taxon>
        <taxon>Alveolata</taxon>
        <taxon>Colpodellida</taxon>
        <taxon>Chromeraceae</taxon>
        <taxon>Chromera</taxon>
    </lineage>
</organism>
<gene>
    <name evidence="2" type="ORF">Cvel_12392</name>
</gene>
<dbReference type="EMBL" id="CDMZ01005742">
    <property type="protein sequence ID" value="CEM53946.1"/>
    <property type="molecule type" value="Genomic_DNA"/>
</dbReference>
<evidence type="ECO:0000313" key="2">
    <source>
        <dbReference type="EMBL" id="CEM53946.1"/>
    </source>
</evidence>